<keyword evidence="1" id="KW-0812">Transmembrane</keyword>
<evidence type="ECO:0000256" key="1">
    <source>
        <dbReference type="SAM" id="Phobius"/>
    </source>
</evidence>
<keyword evidence="1" id="KW-0472">Membrane</keyword>
<dbReference type="Proteomes" id="UP001597180">
    <property type="component" value="Unassembled WGS sequence"/>
</dbReference>
<proteinExistence type="predicted"/>
<keyword evidence="1" id="KW-1133">Transmembrane helix</keyword>
<organism evidence="2 3">
    <name type="scientific">Paenibacillus vulneris</name>
    <dbReference type="NCBI Taxonomy" id="1133364"/>
    <lineage>
        <taxon>Bacteria</taxon>
        <taxon>Bacillati</taxon>
        <taxon>Bacillota</taxon>
        <taxon>Bacilli</taxon>
        <taxon>Bacillales</taxon>
        <taxon>Paenibacillaceae</taxon>
        <taxon>Paenibacillus</taxon>
    </lineage>
</organism>
<sequence>MNRKKPTYLQQRKPKETVNKKLIIWTSSVFAAIVVIMILLFIFNK</sequence>
<gene>
    <name evidence="2" type="ORF">ACFQ4B_02985</name>
</gene>
<dbReference type="EMBL" id="JBHTLU010000007">
    <property type="protein sequence ID" value="MFD1219075.1"/>
    <property type="molecule type" value="Genomic_DNA"/>
</dbReference>
<dbReference type="RefSeq" id="WP_179135854.1">
    <property type="nucleotide sequence ID" value="NZ_BAABJG010000027.1"/>
</dbReference>
<reference evidence="3" key="1">
    <citation type="journal article" date="2019" name="Int. J. Syst. Evol. Microbiol.">
        <title>The Global Catalogue of Microorganisms (GCM) 10K type strain sequencing project: providing services to taxonomists for standard genome sequencing and annotation.</title>
        <authorList>
            <consortium name="The Broad Institute Genomics Platform"/>
            <consortium name="The Broad Institute Genome Sequencing Center for Infectious Disease"/>
            <person name="Wu L."/>
            <person name="Ma J."/>
        </authorList>
    </citation>
    <scope>NUCLEOTIDE SEQUENCE [LARGE SCALE GENOMIC DNA]</scope>
    <source>
        <strain evidence="3">CCUG 53270</strain>
    </source>
</reference>
<comment type="caution">
    <text evidence="2">The sequence shown here is derived from an EMBL/GenBank/DDBJ whole genome shotgun (WGS) entry which is preliminary data.</text>
</comment>
<keyword evidence="3" id="KW-1185">Reference proteome</keyword>
<evidence type="ECO:0000313" key="3">
    <source>
        <dbReference type="Proteomes" id="UP001597180"/>
    </source>
</evidence>
<evidence type="ECO:0000313" key="2">
    <source>
        <dbReference type="EMBL" id="MFD1219075.1"/>
    </source>
</evidence>
<feature type="transmembrane region" description="Helical" evidence="1">
    <location>
        <begin position="21"/>
        <end position="43"/>
    </location>
</feature>
<evidence type="ECO:0008006" key="4">
    <source>
        <dbReference type="Google" id="ProtNLM"/>
    </source>
</evidence>
<name>A0ABW3UHJ0_9BACL</name>
<accession>A0ABW3UHJ0</accession>
<protein>
    <recommendedName>
        <fullName evidence="4">DUF4044 domain-containing protein</fullName>
    </recommendedName>
</protein>